<comment type="caution">
    <text evidence="1">The sequence shown here is derived from an EMBL/GenBank/DDBJ whole genome shotgun (WGS) entry which is preliminary data.</text>
</comment>
<sequence length="518" mass="57634">MRIFFLITLSLFICIPTVFSQDSLGLKTVIRNPPIRFFAELAASASSSHQTPFWLRTNQFGTVPNTAPFLTARAGIQAGYVGKNNKMGWGYGFEGVSTIAAKSVLLVPEAYVKGKWGAFELLVGRRREIIGLADSTAVGSGSYSWSGNALPMPKIQVSLADYTPIGFTKGLIAFRGVYAHGWFDNQGPVTHSYLHQKALYGRIGKPDWPVRFYGGLNHQVQWAGRSTVITGDDVIKNGRFPTGFTNYLNAITGLSLAAKGDAVDTTEYSKNDRGNRVGNHLGTVDVGLEIIRKSFTLLFYRQSIYEDGSLYYLTNLADGLNGVRFRNKKPPTQNWQIQTAVVEFLFTKSQGGSVFSTENKKRGSDNYFNHGQYIDGWSYGGRTIGTPFITPAVDAKPDLPRSYKEQLLFFTNNNRVRVMHLGLVGSFRSTYIFQLKGSLSDNYGTYSQPFPERARQFSSLISVSFPVTWLERAQATVMMASDLGKLYTNRTGIYFSLRKNWLGHCPKQRIDANQSAPN</sequence>
<reference evidence="1 2" key="1">
    <citation type="submission" date="2019-09" db="EMBL/GenBank/DDBJ databases">
        <title>Genome Sequence of Larkinella sp MA1.</title>
        <authorList>
            <person name="Srinivasan S."/>
        </authorList>
    </citation>
    <scope>NUCLEOTIDE SEQUENCE [LARGE SCALE GENOMIC DNA]</scope>
    <source>
        <strain evidence="1 2">MA1</strain>
    </source>
</reference>
<evidence type="ECO:0000313" key="1">
    <source>
        <dbReference type="EMBL" id="KAA9356821.1"/>
    </source>
</evidence>
<protein>
    <submittedName>
        <fullName evidence="1">Capsule assembly Wzi family protein</fullName>
    </submittedName>
</protein>
<gene>
    <name evidence="1" type="ORF">F0P93_03510</name>
</gene>
<organism evidence="1 2">
    <name type="scientific">Larkinella humicola</name>
    <dbReference type="NCBI Taxonomy" id="2607654"/>
    <lineage>
        <taxon>Bacteria</taxon>
        <taxon>Pseudomonadati</taxon>
        <taxon>Bacteroidota</taxon>
        <taxon>Cytophagia</taxon>
        <taxon>Cytophagales</taxon>
        <taxon>Spirosomataceae</taxon>
        <taxon>Larkinella</taxon>
    </lineage>
</organism>
<accession>A0A5N1JL25</accession>
<dbReference type="EMBL" id="VTWS01000001">
    <property type="protein sequence ID" value="KAA9356821.1"/>
    <property type="molecule type" value="Genomic_DNA"/>
</dbReference>
<dbReference type="InterPro" id="IPR038636">
    <property type="entry name" value="Wzi_sf"/>
</dbReference>
<keyword evidence="2" id="KW-1185">Reference proteome</keyword>
<dbReference type="Gene3D" id="2.40.160.130">
    <property type="entry name" value="Capsule assembly protein Wzi"/>
    <property type="match status" value="1"/>
</dbReference>
<dbReference type="Proteomes" id="UP000326344">
    <property type="component" value="Unassembled WGS sequence"/>
</dbReference>
<evidence type="ECO:0000313" key="2">
    <source>
        <dbReference type="Proteomes" id="UP000326344"/>
    </source>
</evidence>
<dbReference type="RefSeq" id="WP_150874955.1">
    <property type="nucleotide sequence ID" value="NZ_VTWS01000001.1"/>
</dbReference>
<proteinExistence type="predicted"/>
<dbReference type="AlphaFoldDB" id="A0A5N1JL25"/>
<name>A0A5N1JL25_9BACT</name>